<gene>
    <name evidence="1" type="ORF">GCM10009069_23290</name>
</gene>
<dbReference type="Gene3D" id="3.40.630.40">
    <property type="entry name" value="Zn-dependent exopeptidases"/>
    <property type="match status" value="1"/>
</dbReference>
<dbReference type="AlphaFoldDB" id="A0A8J3CR57"/>
<comment type="caution">
    <text evidence="1">The sequence shown here is derived from an EMBL/GenBank/DDBJ whole genome shotgun (WGS) entry which is preliminary data.</text>
</comment>
<evidence type="ECO:0000313" key="1">
    <source>
        <dbReference type="EMBL" id="GHA99817.1"/>
    </source>
</evidence>
<proteinExistence type="predicted"/>
<dbReference type="RefSeq" id="WP_189498631.1">
    <property type="nucleotide sequence ID" value="NZ_BMZH01000010.1"/>
</dbReference>
<evidence type="ECO:0000313" key="2">
    <source>
        <dbReference type="Proteomes" id="UP000634004"/>
    </source>
</evidence>
<dbReference type="InterPro" id="IPR007709">
    <property type="entry name" value="N-FG_amidohydro"/>
</dbReference>
<keyword evidence="2" id="KW-1185">Reference proteome</keyword>
<reference evidence="1" key="2">
    <citation type="submission" date="2020-09" db="EMBL/GenBank/DDBJ databases">
        <authorList>
            <person name="Sun Q."/>
            <person name="Kim S."/>
        </authorList>
    </citation>
    <scope>NUCLEOTIDE SEQUENCE</scope>
    <source>
        <strain evidence="1">KCTC 32513</strain>
    </source>
</reference>
<dbReference type="EMBL" id="BMZH01000010">
    <property type="protein sequence ID" value="GHA99817.1"/>
    <property type="molecule type" value="Genomic_DNA"/>
</dbReference>
<organism evidence="1 2">
    <name type="scientific">Algimonas arctica</name>
    <dbReference type="NCBI Taxonomy" id="1479486"/>
    <lineage>
        <taxon>Bacteria</taxon>
        <taxon>Pseudomonadati</taxon>
        <taxon>Pseudomonadota</taxon>
        <taxon>Alphaproteobacteria</taxon>
        <taxon>Maricaulales</taxon>
        <taxon>Robiginitomaculaceae</taxon>
        <taxon>Algimonas</taxon>
    </lineage>
</organism>
<reference evidence="1" key="1">
    <citation type="journal article" date="2014" name="Int. J. Syst. Evol. Microbiol.">
        <title>Complete genome sequence of Corynebacterium casei LMG S-19264T (=DSM 44701T), isolated from a smear-ripened cheese.</title>
        <authorList>
            <consortium name="US DOE Joint Genome Institute (JGI-PGF)"/>
            <person name="Walter F."/>
            <person name="Albersmeier A."/>
            <person name="Kalinowski J."/>
            <person name="Ruckert C."/>
        </authorList>
    </citation>
    <scope>NUCLEOTIDE SEQUENCE</scope>
    <source>
        <strain evidence="1">KCTC 32513</strain>
    </source>
</reference>
<name>A0A8J3CR57_9PROT</name>
<accession>A0A8J3CR57</accession>
<dbReference type="Proteomes" id="UP000634004">
    <property type="component" value="Unassembled WGS sequence"/>
</dbReference>
<protein>
    <submittedName>
        <fullName evidence="1">N-formylglutamate amidohydrolase</fullName>
    </submittedName>
</protein>
<sequence>MTNNRSDKPATLSVTERNSLAALTPGHIIAYPTVWRAGLIFASPHSGHIYPQAFRDASILSAAQLRRNEDMFVERLVASAVPAGAPLLSARFPRCYVDVNRAPDELPQAWCDTPIKETVRAQAGIGVVPTHIGERSPIYRRMPSRADAQARLTELYHPYHAALGALIADAKALFGHALLIDCHSMPGFAPMGSRRPDMILGDRFGRSCHPETLSSLRQILQSEGFSVAVNYPYAGGYVTEHYGQPETGVEVVQVEINRDLYLNPVTLAPKRGYDRVLERMTRIIAQIIDDRTQTALAAQ</sequence>
<dbReference type="SUPFAM" id="SSF53187">
    <property type="entry name" value="Zn-dependent exopeptidases"/>
    <property type="match status" value="1"/>
</dbReference>
<dbReference type="Pfam" id="PF05013">
    <property type="entry name" value="FGase"/>
    <property type="match status" value="1"/>
</dbReference>